<dbReference type="Pfam" id="PF02752">
    <property type="entry name" value="Arrestin_C"/>
    <property type="match status" value="1"/>
</dbReference>
<dbReference type="Proteomes" id="UP000605986">
    <property type="component" value="Unassembled WGS sequence"/>
</dbReference>
<dbReference type="InterPro" id="IPR050357">
    <property type="entry name" value="Arrestin_domain-protein"/>
</dbReference>
<dbReference type="GO" id="GO:0005886">
    <property type="term" value="C:plasma membrane"/>
    <property type="evidence" value="ECO:0007669"/>
    <property type="project" value="TreeGrafter"/>
</dbReference>
<protein>
    <recommendedName>
        <fullName evidence="4">Arrestin C-terminal-like domain-containing protein</fullName>
    </recommendedName>
</protein>
<dbReference type="GO" id="GO:0030674">
    <property type="term" value="F:protein-macromolecule adaptor activity"/>
    <property type="evidence" value="ECO:0007669"/>
    <property type="project" value="TreeGrafter"/>
</dbReference>
<sequence>MQASTTHPNSPPLGASFSGVTSTPYTLFEIRLERDFVVFWGNRYESSDQLLKGVVVLCLKSPLKLEDIRLRLDGTVRHAWLSDPGVAHNTNILKHKWPPLIGSSGKSFTLPAGNYEWPFELMMPGDTSESLEGIRDASITNGLRATIGRGKLARHISCNKKLRIIRTFAPTALEFMHNMSVEQTWVNKVDYSVSIPTKAAVFGGSIVLETRFTPLVKGIELERIIATLVEFHEFSMHSRHYIYTREHKSKREISKWDFEISREQYWQDNIEETNQEGWVIKQTLQLPKRLGDCIQGIDAQGIRVYHKLKIHIPIRNQDGHVSHLDLGIPVSIFISPFMTLDDQGNLIDQSPSAQGPPNESVVPPVYGEHILDQLYDNVEDWQVPRHSPQPDTSGPNRSDTHAQHHTDSNASQTGESSNTHESSQYNQTHDLSRSSSETVSTNSEKFAELSKVPTYRTALRTPLQPQTQQGALPPDYQTAASDS</sequence>
<evidence type="ECO:0000256" key="3">
    <source>
        <dbReference type="SAM" id="MobiDB-lite"/>
    </source>
</evidence>
<comment type="caution">
    <text evidence="5">The sequence shown here is derived from an EMBL/GenBank/DDBJ whole genome shotgun (WGS) entry which is preliminary data.</text>
</comment>
<dbReference type="PANTHER" id="PTHR11188:SF17">
    <property type="entry name" value="FI21816P1"/>
    <property type="match status" value="1"/>
</dbReference>
<dbReference type="InterPro" id="IPR011021">
    <property type="entry name" value="Arrestin-like_N"/>
</dbReference>
<dbReference type="Gene3D" id="2.60.40.640">
    <property type="match status" value="1"/>
</dbReference>
<comment type="similarity">
    <text evidence="1">Belongs to the arrestin family.</text>
</comment>
<evidence type="ECO:0000313" key="6">
    <source>
        <dbReference type="Proteomes" id="UP000605986"/>
    </source>
</evidence>
<dbReference type="OrthoDB" id="2333384at2759"/>
<keyword evidence="6" id="KW-1185">Reference proteome</keyword>
<dbReference type="AlphaFoldDB" id="A0A8H4P081"/>
<feature type="compositionally biased region" description="Basic and acidic residues" evidence="3">
    <location>
        <begin position="398"/>
        <end position="407"/>
    </location>
</feature>
<feature type="domain" description="Arrestin C-terminal-like" evidence="4">
    <location>
        <begin position="185"/>
        <end position="337"/>
    </location>
</feature>
<evidence type="ECO:0000256" key="1">
    <source>
        <dbReference type="ARBA" id="ARBA00005298"/>
    </source>
</evidence>
<dbReference type="GO" id="GO:0070086">
    <property type="term" value="P:ubiquitin-dependent endocytosis"/>
    <property type="evidence" value="ECO:0007669"/>
    <property type="project" value="TreeGrafter"/>
</dbReference>
<dbReference type="InterPro" id="IPR011022">
    <property type="entry name" value="Arrestin_C-like"/>
</dbReference>
<gene>
    <name evidence="5" type="ORF">F53441_3276</name>
</gene>
<accession>A0A8H4P081</accession>
<feature type="region of interest" description="Disordered" evidence="3">
    <location>
        <begin position="345"/>
        <end position="364"/>
    </location>
</feature>
<comment type="subunit">
    <text evidence="2">Interacts with hulA.</text>
</comment>
<evidence type="ECO:0000256" key="2">
    <source>
        <dbReference type="ARBA" id="ARBA00038766"/>
    </source>
</evidence>
<organism evidence="5 6">
    <name type="scientific">Fusarium austroafricanum</name>
    <dbReference type="NCBI Taxonomy" id="2364996"/>
    <lineage>
        <taxon>Eukaryota</taxon>
        <taxon>Fungi</taxon>
        <taxon>Dikarya</taxon>
        <taxon>Ascomycota</taxon>
        <taxon>Pezizomycotina</taxon>
        <taxon>Sordariomycetes</taxon>
        <taxon>Hypocreomycetidae</taxon>
        <taxon>Hypocreales</taxon>
        <taxon>Nectriaceae</taxon>
        <taxon>Fusarium</taxon>
        <taxon>Fusarium concolor species complex</taxon>
    </lineage>
</organism>
<reference evidence="5" key="1">
    <citation type="submission" date="2020-01" db="EMBL/GenBank/DDBJ databases">
        <title>Identification and distribution of gene clusters putatively required for synthesis of sphingolipid metabolism inhibitors in phylogenetically diverse species of the filamentous fungus Fusarium.</title>
        <authorList>
            <person name="Kim H.-S."/>
            <person name="Busman M."/>
            <person name="Brown D.W."/>
            <person name="Divon H."/>
            <person name="Uhlig S."/>
            <person name="Proctor R.H."/>
        </authorList>
    </citation>
    <scope>NUCLEOTIDE SEQUENCE</scope>
    <source>
        <strain evidence="5">NRRL 53441</strain>
    </source>
</reference>
<evidence type="ECO:0000313" key="5">
    <source>
        <dbReference type="EMBL" id="KAF4454275.1"/>
    </source>
</evidence>
<dbReference type="GO" id="GO:0005829">
    <property type="term" value="C:cytosol"/>
    <property type="evidence" value="ECO:0007669"/>
    <property type="project" value="TreeGrafter"/>
</dbReference>
<dbReference type="GO" id="GO:0031625">
    <property type="term" value="F:ubiquitin protein ligase binding"/>
    <property type="evidence" value="ECO:0007669"/>
    <property type="project" value="TreeGrafter"/>
</dbReference>
<dbReference type="PANTHER" id="PTHR11188">
    <property type="entry name" value="ARRESTIN DOMAIN CONTAINING PROTEIN"/>
    <property type="match status" value="1"/>
</dbReference>
<dbReference type="InterPro" id="IPR014752">
    <property type="entry name" value="Arrestin-like_C"/>
</dbReference>
<feature type="region of interest" description="Disordered" evidence="3">
    <location>
        <begin position="382"/>
        <end position="483"/>
    </location>
</feature>
<proteinExistence type="inferred from homology"/>
<dbReference type="Pfam" id="PF00339">
    <property type="entry name" value="Arrestin_N"/>
    <property type="match status" value="1"/>
</dbReference>
<dbReference type="SMART" id="SM01017">
    <property type="entry name" value="Arrestin_C"/>
    <property type="match status" value="1"/>
</dbReference>
<feature type="compositionally biased region" description="Low complexity" evidence="3">
    <location>
        <begin position="433"/>
        <end position="444"/>
    </location>
</feature>
<evidence type="ECO:0000259" key="4">
    <source>
        <dbReference type="SMART" id="SM01017"/>
    </source>
</evidence>
<feature type="compositionally biased region" description="Polar residues" evidence="3">
    <location>
        <begin position="408"/>
        <end position="429"/>
    </location>
</feature>
<name>A0A8H4P081_9HYPO</name>
<dbReference type="EMBL" id="JAADJG010000130">
    <property type="protein sequence ID" value="KAF4454275.1"/>
    <property type="molecule type" value="Genomic_DNA"/>
</dbReference>
<feature type="compositionally biased region" description="Polar residues" evidence="3">
    <location>
        <begin position="346"/>
        <end position="357"/>
    </location>
</feature>